<proteinExistence type="predicted"/>
<sequence length="128" mass="14488">MRAVPAPEPRPEGVRASSRPQYEWRLRELMAVRKNWYTTTKLTEALHEYGFDFDRSHIYRLVSGDKPPKMPVDLLLALCKILGCRFEELVVEVTAAESDVSALPEQAGPRPLLPESPMLDAGFFDAET</sequence>
<organism evidence="2 3">
    <name type="scientific">Streptomyces peucetius</name>
    <dbReference type="NCBI Taxonomy" id="1950"/>
    <lineage>
        <taxon>Bacteria</taxon>
        <taxon>Bacillati</taxon>
        <taxon>Actinomycetota</taxon>
        <taxon>Actinomycetes</taxon>
        <taxon>Kitasatosporales</taxon>
        <taxon>Streptomycetaceae</taxon>
        <taxon>Streptomyces</taxon>
    </lineage>
</organism>
<evidence type="ECO:0000259" key="1">
    <source>
        <dbReference type="Pfam" id="PF13443"/>
    </source>
</evidence>
<name>A0ABY6HZC3_STRPE</name>
<dbReference type="RefSeq" id="WP_264241218.1">
    <property type="nucleotide sequence ID" value="NZ_CP107567.1"/>
</dbReference>
<reference evidence="2" key="1">
    <citation type="submission" date="2022-10" db="EMBL/GenBank/DDBJ databases">
        <title>Cytochrome P450 Catalyzes Benzene Ring Formation in the Biosynthesis of Trialkyl-Substituted Aromatic Polyketides.</title>
        <authorList>
            <person name="Zhao E."/>
            <person name="Ge H."/>
        </authorList>
    </citation>
    <scope>NUCLEOTIDE SEQUENCE</scope>
    <source>
        <strain evidence="2">NA0869</strain>
    </source>
</reference>
<dbReference type="Gene3D" id="1.10.260.40">
    <property type="entry name" value="lambda repressor-like DNA-binding domains"/>
    <property type="match status" value="1"/>
</dbReference>
<accession>A0ABY6HZC3</accession>
<protein>
    <submittedName>
        <fullName evidence="2">Helix-turn-helix transcriptional regulator</fullName>
    </submittedName>
</protein>
<dbReference type="Proteomes" id="UP001163878">
    <property type="component" value="Chromosome"/>
</dbReference>
<evidence type="ECO:0000313" key="2">
    <source>
        <dbReference type="EMBL" id="UYQ60072.1"/>
    </source>
</evidence>
<keyword evidence="3" id="KW-1185">Reference proteome</keyword>
<feature type="domain" description="HTH cro/C1-type" evidence="1">
    <location>
        <begin position="25"/>
        <end position="91"/>
    </location>
</feature>
<dbReference type="InterPro" id="IPR010982">
    <property type="entry name" value="Lambda_DNA-bd_dom_sf"/>
</dbReference>
<evidence type="ECO:0000313" key="3">
    <source>
        <dbReference type="Proteomes" id="UP001163878"/>
    </source>
</evidence>
<dbReference type="EMBL" id="CP107567">
    <property type="protein sequence ID" value="UYQ60072.1"/>
    <property type="molecule type" value="Genomic_DNA"/>
</dbReference>
<dbReference type="Pfam" id="PF13443">
    <property type="entry name" value="HTH_26"/>
    <property type="match status" value="1"/>
</dbReference>
<dbReference type="InterPro" id="IPR001387">
    <property type="entry name" value="Cro/C1-type_HTH"/>
</dbReference>
<gene>
    <name evidence="2" type="ORF">OGH68_00255</name>
</gene>